<keyword evidence="1" id="KW-0472">Membrane</keyword>
<name>A0A7S0B7D9_9DINO</name>
<feature type="transmembrane region" description="Helical" evidence="1">
    <location>
        <begin position="75"/>
        <end position="93"/>
    </location>
</feature>
<proteinExistence type="predicted"/>
<keyword evidence="1" id="KW-1133">Transmembrane helix</keyword>
<dbReference type="EMBL" id="HBEG01047004">
    <property type="protein sequence ID" value="CAD8384911.1"/>
    <property type="molecule type" value="Transcribed_RNA"/>
</dbReference>
<organism evidence="2">
    <name type="scientific">Pyrodinium bahamense</name>
    <dbReference type="NCBI Taxonomy" id="73915"/>
    <lineage>
        <taxon>Eukaryota</taxon>
        <taxon>Sar</taxon>
        <taxon>Alveolata</taxon>
        <taxon>Dinophyceae</taxon>
        <taxon>Gonyaulacales</taxon>
        <taxon>Pyrocystaceae</taxon>
        <taxon>Pyrodinium</taxon>
    </lineage>
</organism>
<evidence type="ECO:0008006" key="3">
    <source>
        <dbReference type="Google" id="ProtNLM"/>
    </source>
</evidence>
<reference evidence="2" key="1">
    <citation type="submission" date="2021-01" db="EMBL/GenBank/DDBJ databases">
        <authorList>
            <person name="Corre E."/>
            <person name="Pelletier E."/>
            <person name="Niang G."/>
            <person name="Scheremetjew M."/>
            <person name="Finn R."/>
            <person name="Kale V."/>
            <person name="Holt S."/>
            <person name="Cochrane G."/>
            <person name="Meng A."/>
            <person name="Brown T."/>
            <person name="Cohen L."/>
        </authorList>
    </citation>
    <scope>NUCLEOTIDE SEQUENCE</scope>
    <source>
        <strain evidence="2">Pbaha01</strain>
    </source>
</reference>
<evidence type="ECO:0000256" key="1">
    <source>
        <dbReference type="SAM" id="Phobius"/>
    </source>
</evidence>
<evidence type="ECO:0000313" key="2">
    <source>
        <dbReference type="EMBL" id="CAD8384911.1"/>
    </source>
</evidence>
<protein>
    <recommendedName>
        <fullName evidence="3">Sugar phosphate transporter domain-containing protein</fullName>
    </recommendedName>
</protein>
<keyword evidence="1" id="KW-0812">Transmembrane</keyword>
<gene>
    <name evidence="2" type="ORF">PBAH0796_LOCUS28599</name>
</gene>
<dbReference type="AlphaFoldDB" id="A0A7S0B7D9"/>
<accession>A0A7S0B7D9</accession>
<sequence>MEPAQAAGTSLEAALALLGSLALGNFVHAAAFFYLLARIGAVSAGVAKALQAVAVFLLSHVLYCSQDASQCLTPIKSTSLIVVVSGALVYAGATAASATGGSRAAKEHKEP</sequence>
<feature type="transmembrane region" description="Helical" evidence="1">
    <location>
        <begin position="39"/>
        <end position="63"/>
    </location>
</feature>